<dbReference type="Proteomes" id="UP000190423">
    <property type="component" value="Unassembled WGS sequence"/>
</dbReference>
<proteinExistence type="predicted"/>
<dbReference type="RefSeq" id="WP_159446123.1">
    <property type="nucleotide sequence ID" value="NZ_FUWG01000002.1"/>
</dbReference>
<gene>
    <name evidence="1" type="ORF">SAMN02745149_00339</name>
</gene>
<dbReference type="InterPro" id="IPR021388">
    <property type="entry name" value="DUF3024"/>
</dbReference>
<dbReference type="Pfam" id="PF11225">
    <property type="entry name" value="DUF3024"/>
    <property type="match status" value="1"/>
</dbReference>
<sequence length="115" mass="13848">MAFTEWQLSEIKIAADKYLGKRNEMIGEHIDQVKCEYRVEGQSVIIYEKRKQFMGDGYINIDVAKATYRKASNDWKLFWMRRDMKWHCYELAMFHKDIESVFRFVDEDQSGAFWG</sequence>
<evidence type="ECO:0000313" key="2">
    <source>
        <dbReference type="Proteomes" id="UP000190423"/>
    </source>
</evidence>
<keyword evidence="2" id="KW-1185">Reference proteome</keyword>
<dbReference type="AlphaFoldDB" id="A0A1T4JID0"/>
<name>A0A1T4JID0_TREPO</name>
<dbReference type="STRING" id="261392.SAMN02745149_00339"/>
<protein>
    <recommendedName>
        <fullName evidence="3">DUF3024 domain-containing protein</fullName>
    </recommendedName>
</protein>
<evidence type="ECO:0000313" key="1">
    <source>
        <dbReference type="EMBL" id="SJZ29926.1"/>
    </source>
</evidence>
<accession>A0A1T4JID0</accession>
<organism evidence="1 2">
    <name type="scientific">Treponema porcinum</name>
    <dbReference type="NCBI Taxonomy" id="261392"/>
    <lineage>
        <taxon>Bacteria</taxon>
        <taxon>Pseudomonadati</taxon>
        <taxon>Spirochaetota</taxon>
        <taxon>Spirochaetia</taxon>
        <taxon>Spirochaetales</taxon>
        <taxon>Treponemataceae</taxon>
        <taxon>Treponema</taxon>
    </lineage>
</organism>
<dbReference type="GeneID" id="78315660"/>
<dbReference type="EMBL" id="FUWG01000002">
    <property type="protein sequence ID" value="SJZ29926.1"/>
    <property type="molecule type" value="Genomic_DNA"/>
</dbReference>
<evidence type="ECO:0008006" key="3">
    <source>
        <dbReference type="Google" id="ProtNLM"/>
    </source>
</evidence>
<dbReference type="OrthoDB" id="1362002at2"/>
<reference evidence="1 2" key="1">
    <citation type="submission" date="2017-02" db="EMBL/GenBank/DDBJ databases">
        <authorList>
            <person name="Peterson S.W."/>
        </authorList>
    </citation>
    <scope>NUCLEOTIDE SEQUENCE [LARGE SCALE GENOMIC DNA]</scope>
    <source>
        <strain evidence="1 2">ATCC BAA-908</strain>
    </source>
</reference>